<dbReference type="RefSeq" id="WP_217067533.1">
    <property type="nucleotide sequence ID" value="NZ_JAHQCS010000134.1"/>
</dbReference>
<feature type="chain" id="PRO_5047173223" evidence="1">
    <location>
        <begin position="25"/>
        <end position="74"/>
    </location>
</feature>
<dbReference type="Proteomes" id="UP000784880">
    <property type="component" value="Unassembled WGS sequence"/>
</dbReference>
<evidence type="ECO:0000256" key="1">
    <source>
        <dbReference type="SAM" id="SignalP"/>
    </source>
</evidence>
<keyword evidence="1" id="KW-0732">Signal</keyword>
<gene>
    <name evidence="2" type="ORF">KS419_16715</name>
</gene>
<reference evidence="2 3" key="1">
    <citation type="submission" date="2021-06" db="EMBL/GenBank/DDBJ databases">
        <title>Bacillus sp. RD4P76, an endophyte from a halophyte.</title>
        <authorList>
            <person name="Sun J.-Q."/>
        </authorList>
    </citation>
    <scope>NUCLEOTIDE SEQUENCE [LARGE SCALE GENOMIC DNA]</scope>
    <source>
        <strain evidence="2 3">CGMCC 1.15917</strain>
    </source>
</reference>
<keyword evidence="3" id="KW-1185">Reference proteome</keyword>
<sequence>MNKKIVYACSVFLLLLFIALPFHLDATNQIVGKQIHEDEIHGLIFGENRKDRKFRPREYIRNGRNDTDPLERLE</sequence>
<dbReference type="EMBL" id="JAHQCS010000134">
    <property type="protein sequence ID" value="MBU9713372.1"/>
    <property type="molecule type" value="Genomic_DNA"/>
</dbReference>
<proteinExistence type="predicted"/>
<accession>A0ABS6JI68</accession>
<name>A0ABS6JI68_9BACI</name>
<organism evidence="2 3">
    <name type="scientific">Evansella tamaricis</name>
    <dbReference type="NCBI Taxonomy" id="2069301"/>
    <lineage>
        <taxon>Bacteria</taxon>
        <taxon>Bacillati</taxon>
        <taxon>Bacillota</taxon>
        <taxon>Bacilli</taxon>
        <taxon>Bacillales</taxon>
        <taxon>Bacillaceae</taxon>
        <taxon>Evansella</taxon>
    </lineage>
</organism>
<feature type="signal peptide" evidence="1">
    <location>
        <begin position="1"/>
        <end position="24"/>
    </location>
</feature>
<evidence type="ECO:0000313" key="3">
    <source>
        <dbReference type="Proteomes" id="UP000784880"/>
    </source>
</evidence>
<protein>
    <submittedName>
        <fullName evidence="2">Uncharacterized protein</fullName>
    </submittedName>
</protein>
<comment type="caution">
    <text evidence="2">The sequence shown here is derived from an EMBL/GenBank/DDBJ whole genome shotgun (WGS) entry which is preliminary data.</text>
</comment>
<evidence type="ECO:0000313" key="2">
    <source>
        <dbReference type="EMBL" id="MBU9713372.1"/>
    </source>
</evidence>